<comment type="subcellular location">
    <subcellularLocation>
        <location evidence="2">Mitochondrion</location>
    </subcellularLocation>
</comment>
<reference evidence="20" key="1">
    <citation type="submission" date="2012-12" db="EMBL/GenBank/DDBJ databases">
        <authorList>
            <person name="Hellsten U."/>
            <person name="Grimwood J."/>
            <person name="Chapman J.A."/>
            <person name="Shapiro H."/>
            <person name="Aerts A."/>
            <person name="Otillar R.P."/>
            <person name="Terry A.Y."/>
            <person name="Boore J.L."/>
            <person name="Simakov O."/>
            <person name="Marletaz F."/>
            <person name="Cho S.-J."/>
            <person name="Edsinger-Gonzales E."/>
            <person name="Havlak P."/>
            <person name="Kuo D.-H."/>
            <person name="Larsson T."/>
            <person name="Lv J."/>
            <person name="Arendt D."/>
            <person name="Savage R."/>
            <person name="Osoegawa K."/>
            <person name="de Jong P."/>
            <person name="Lindberg D.R."/>
            <person name="Seaver E.C."/>
            <person name="Weisblat D.A."/>
            <person name="Putnam N.H."/>
            <person name="Grigoriev I.V."/>
            <person name="Rokhsar D.S."/>
        </authorList>
    </citation>
    <scope>NUCLEOTIDE SEQUENCE</scope>
    <source>
        <strain evidence="20">I ESC-2004</strain>
    </source>
</reference>
<dbReference type="EnsemblMetazoa" id="CapteT18673">
    <property type="protein sequence ID" value="CapteP18673"/>
    <property type="gene ID" value="CapteG18673"/>
</dbReference>
<dbReference type="FunFam" id="3.50.50.60:FF:000034">
    <property type="entry name" value="sulfide:quinone oxidoreductase, mitochondrial"/>
    <property type="match status" value="1"/>
</dbReference>
<keyword evidence="3" id="KW-0285">Flavoprotein</keyword>
<reference evidence="18 20" key="2">
    <citation type="journal article" date="2013" name="Nature">
        <title>Insights into bilaterian evolution from three spiralian genomes.</title>
        <authorList>
            <person name="Simakov O."/>
            <person name="Marletaz F."/>
            <person name="Cho S.J."/>
            <person name="Edsinger-Gonzales E."/>
            <person name="Havlak P."/>
            <person name="Hellsten U."/>
            <person name="Kuo D.H."/>
            <person name="Larsson T."/>
            <person name="Lv J."/>
            <person name="Arendt D."/>
            <person name="Savage R."/>
            <person name="Osoegawa K."/>
            <person name="de Jong P."/>
            <person name="Grimwood J."/>
            <person name="Chapman J.A."/>
            <person name="Shapiro H."/>
            <person name="Aerts A."/>
            <person name="Otillar R.P."/>
            <person name="Terry A.Y."/>
            <person name="Boore J.L."/>
            <person name="Grigoriev I.V."/>
            <person name="Lindberg D.R."/>
            <person name="Seaver E.C."/>
            <person name="Weisblat D.A."/>
            <person name="Putnam N.H."/>
            <person name="Rokhsar D.S."/>
        </authorList>
    </citation>
    <scope>NUCLEOTIDE SEQUENCE</scope>
    <source>
        <strain evidence="18 20">I ESC-2004</strain>
    </source>
</reference>
<dbReference type="OrthoDB" id="5376590at2759"/>
<evidence type="ECO:0000256" key="16">
    <source>
        <dbReference type="ARBA" id="ARBA00082958"/>
    </source>
</evidence>
<accession>R7VDP9</accession>
<evidence type="ECO:0000256" key="6">
    <source>
        <dbReference type="ARBA" id="ARBA00022946"/>
    </source>
</evidence>
<comment type="cofactor">
    <cofactor evidence="1">
        <name>FAD</name>
        <dbReference type="ChEBI" id="CHEBI:57692"/>
    </cofactor>
</comment>
<feature type="domain" description="FAD/NAD(P)-binding" evidence="17">
    <location>
        <begin position="44"/>
        <end position="348"/>
    </location>
</feature>
<evidence type="ECO:0000256" key="15">
    <source>
        <dbReference type="ARBA" id="ARBA00070160"/>
    </source>
</evidence>
<evidence type="ECO:0000313" key="18">
    <source>
        <dbReference type="EMBL" id="ELU13805.1"/>
    </source>
</evidence>
<dbReference type="PANTHER" id="PTHR10632:SF2">
    <property type="entry name" value="SULFIDE:QUINONE OXIDOREDUCTASE, MITOCHONDRIAL"/>
    <property type="match status" value="1"/>
</dbReference>
<reference evidence="19" key="3">
    <citation type="submission" date="2015-06" db="UniProtKB">
        <authorList>
            <consortium name="EnsemblMetazoa"/>
        </authorList>
    </citation>
    <scope>IDENTIFICATION</scope>
</reference>
<evidence type="ECO:0000313" key="20">
    <source>
        <dbReference type="Proteomes" id="UP000014760"/>
    </source>
</evidence>
<dbReference type="GO" id="GO:0070221">
    <property type="term" value="P:sulfide oxidation, using sulfide:quinone oxidoreductase"/>
    <property type="evidence" value="ECO:0007669"/>
    <property type="project" value="TreeGrafter"/>
</dbReference>
<dbReference type="HOGENOM" id="CLU_030742_2_1_1"/>
<comment type="similarity">
    <text evidence="13">Belongs to the SQRD family.</text>
</comment>
<evidence type="ECO:0000256" key="4">
    <source>
        <dbReference type="ARBA" id="ARBA00022719"/>
    </source>
</evidence>
<evidence type="ECO:0000256" key="12">
    <source>
        <dbReference type="ARBA" id="ARBA00059167"/>
    </source>
</evidence>
<keyword evidence="4" id="KW-0874">Quinone</keyword>
<dbReference type="GO" id="GO:0071949">
    <property type="term" value="F:FAD binding"/>
    <property type="evidence" value="ECO:0007669"/>
    <property type="project" value="TreeGrafter"/>
</dbReference>
<dbReference type="GO" id="GO:0106436">
    <property type="term" value="F:glutathione-dependent sulfide quinone oxidoreductase activity"/>
    <property type="evidence" value="ECO:0007669"/>
    <property type="project" value="UniProtKB-EC"/>
</dbReference>
<dbReference type="AlphaFoldDB" id="R7VDP9"/>
<evidence type="ECO:0000259" key="17">
    <source>
        <dbReference type="Pfam" id="PF07992"/>
    </source>
</evidence>
<evidence type="ECO:0000256" key="7">
    <source>
        <dbReference type="ARBA" id="ARBA00023002"/>
    </source>
</evidence>
<keyword evidence="5" id="KW-0274">FAD</keyword>
<dbReference type="PANTHER" id="PTHR10632">
    <property type="entry name" value="SULFIDE:QUINONE OXIDOREDUCTASE"/>
    <property type="match status" value="1"/>
</dbReference>
<evidence type="ECO:0000256" key="13">
    <source>
        <dbReference type="ARBA" id="ARBA00060891"/>
    </source>
</evidence>
<name>R7VDP9_CAPTE</name>
<comment type="catalytic activity">
    <reaction evidence="10">
        <text>ubiquinone-10 + hydrogen sulfide + glutathione + H(+) = S-sulfanylglutathione + ubiquinol-10</text>
        <dbReference type="Rhea" id="RHEA:62608"/>
        <dbReference type="ChEBI" id="CHEBI:15378"/>
        <dbReference type="ChEBI" id="CHEBI:29919"/>
        <dbReference type="ChEBI" id="CHEBI:46245"/>
        <dbReference type="ChEBI" id="CHEBI:57925"/>
        <dbReference type="ChEBI" id="CHEBI:58905"/>
        <dbReference type="ChEBI" id="CHEBI:64183"/>
    </reaction>
    <physiologicalReaction direction="left-to-right" evidence="10">
        <dbReference type="Rhea" id="RHEA:62609"/>
    </physiologicalReaction>
</comment>
<keyword evidence="7" id="KW-0560">Oxidoreductase</keyword>
<evidence type="ECO:0000313" key="19">
    <source>
        <dbReference type="EnsemblMetazoa" id="CapteP18673"/>
    </source>
</evidence>
<dbReference type="STRING" id="283909.R7VDP9"/>
<evidence type="ECO:0000256" key="9">
    <source>
        <dbReference type="ARBA" id="ARBA00051038"/>
    </source>
</evidence>
<dbReference type="Pfam" id="PF07992">
    <property type="entry name" value="Pyr_redox_2"/>
    <property type="match status" value="1"/>
</dbReference>
<dbReference type="InterPro" id="IPR015904">
    <property type="entry name" value="Sulphide_quinone_reductase"/>
</dbReference>
<evidence type="ECO:0000256" key="10">
    <source>
        <dbReference type="ARBA" id="ARBA00052810"/>
    </source>
</evidence>
<organism evidence="18">
    <name type="scientific">Capitella teleta</name>
    <name type="common">Polychaete worm</name>
    <dbReference type="NCBI Taxonomy" id="283909"/>
    <lineage>
        <taxon>Eukaryota</taxon>
        <taxon>Metazoa</taxon>
        <taxon>Spiralia</taxon>
        <taxon>Lophotrochozoa</taxon>
        <taxon>Annelida</taxon>
        <taxon>Polychaeta</taxon>
        <taxon>Sedentaria</taxon>
        <taxon>Scolecida</taxon>
        <taxon>Capitellidae</taxon>
        <taxon>Capitella</taxon>
    </lineage>
</organism>
<evidence type="ECO:0000256" key="2">
    <source>
        <dbReference type="ARBA" id="ARBA00004173"/>
    </source>
</evidence>
<comment type="function">
    <text evidence="12">Catalyzes the oxidation of hydrogen sulfide with the help of a quinone, such as ubiquinone-10, giving rise to thiosulfate and ultimately to sulfane (molecular sulfur) atoms. Requires an additional electron acceptor; can use sulfite, sulfide or cyanide (in vitro). It is believed the in vivo electron acceptor is glutathione.</text>
</comment>
<evidence type="ECO:0000256" key="14">
    <source>
        <dbReference type="ARBA" id="ARBA00066447"/>
    </source>
</evidence>
<dbReference type="EMBL" id="KB295002">
    <property type="protein sequence ID" value="ELU13805.1"/>
    <property type="molecule type" value="Genomic_DNA"/>
</dbReference>
<dbReference type="GO" id="GO:0048038">
    <property type="term" value="F:quinone binding"/>
    <property type="evidence" value="ECO:0007669"/>
    <property type="project" value="UniProtKB-KW"/>
</dbReference>
<dbReference type="InterPro" id="IPR036188">
    <property type="entry name" value="FAD/NAD-bd_sf"/>
</dbReference>
<evidence type="ECO:0000256" key="8">
    <source>
        <dbReference type="ARBA" id="ARBA00023128"/>
    </source>
</evidence>
<comment type="catalytic activity">
    <reaction evidence="9">
        <text>ubiquinone-10 + hydrogen sulfide + sulfite + 2 H(+) = ubiquinol-10 + thiosulfate</text>
        <dbReference type="Rhea" id="RHEA:38359"/>
        <dbReference type="ChEBI" id="CHEBI:15378"/>
        <dbReference type="ChEBI" id="CHEBI:17359"/>
        <dbReference type="ChEBI" id="CHEBI:29919"/>
        <dbReference type="ChEBI" id="CHEBI:33542"/>
        <dbReference type="ChEBI" id="CHEBI:46245"/>
        <dbReference type="ChEBI" id="CHEBI:64183"/>
    </reaction>
    <physiologicalReaction direction="left-to-right" evidence="9">
        <dbReference type="Rhea" id="RHEA:38360"/>
    </physiologicalReaction>
</comment>
<evidence type="ECO:0000256" key="11">
    <source>
        <dbReference type="ARBA" id="ARBA00052986"/>
    </source>
</evidence>
<dbReference type="EC" id="1.8.5.8" evidence="14"/>
<keyword evidence="20" id="KW-1185">Reference proteome</keyword>
<evidence type="ECO:0000256" key="1">
    <source>
        <dbReference type="ARBA" id="ARBA00001974"/>
    </source>
</evidence>
<dbReference type="InterPro" id="IPR023753">
    <property type="entry name" value="FAD/NAD-binding_dom"/>
</dbReference>
<evidence type="ECO:0000256" key="5">
    <source>
        <dbReference type="ARBA" id="ARBA00022827"/>
    </source>
</evidence>
<dbReference type="Proteomes" id="UP000014760">
    <property type="component" value="Unassembled WGS sequence"/>
</dbReference>
<sequence length="454" mass="50654">MAARRVLIVAGEGLLGRPTGIAAQSGPACAHFSTSSNRDARHHKLVIVGGGTAGAALANKFGPRLGKEQVCVVEPNETHYYQPMWTLVGAGLKHFHQSASREIDVLPKKCTWLQDKVKSFDPDNNMMTTYGGESISYDYLLVSTGLTLEYDKIEGCVEALENDPFVCSNYSPYYVNKTFYSLRNIEKGNAIFTFPQGTVKCAGAPQKACYLAEDYLRKNGKRDKVKVMYNTALPVIFGIPRYAAYLNDIVDSRDIAINKRRNLVKVDYKKKIATFELLDSENGETEDYEYSMLHVAPPMLPPKELWDSPLVDETKFVTVNKETLQHTKYPNVFSMGDCANLPTAKTAAAISAQTGVVTKNLKKVMAGSEPTRHYDGYTSCPLMITKHTCIMAEFGYDGAILETFPINQAKPRYTMAYMKKLFMPPLYWLGLVKGLWYGPGPFRKLFRLGIKTSN</sequence>
<dbReference type="Gene3D" id="3.50.50.60">
    <property type="entry name" value="FAD/NAD(P)-binding domain"/>
    <property type="match status" value="2"/>
</dbReference>
<dbReference type="GO" id="GO:0070224">
    <property type="term" value="F:sulfide:quinone oxidoreductase activity"/>
    <property type="evidence" value="ECO:0007669"/>
    <property type="project" value="TreeGrafter"/>
</dbReference>
<dbReference type="OMA" id="ERYSMFI"/>
<keyword evidence="6" id="KW-0809">Transit peptide</keyword>
<evidence type="ECO:0000256" key="3">
    <source>
        <dbReference type="ARBA" id="ARBA00022630"/>
    </source>
</evidence>
<protein>
    <recommendedName>
        <fullName evidence="15">Sulfide:quinone oxidoreductase, mitochondrial</fullName>
        <ecNumber evidence="14">1.8.5.8</ecNumber>
    </recommendedName>
    <alternativeName>
        <fullName evidence="16">Sulfide quinone oxidoreductase</fullName>
    </alternativeName>
</protein>
<dbReference type="SUPFAM" id="SSF51905">
    <property type="entry name" value="FAD/NAD(P)-binding domain"/>
    <property type="match status" value="2"/>
</dbReference>
<keyword evidence="8" id="KW-0496">Mitochondrion</keyword>
<dbReference type="FunCoup" id="R7VDP9">
    <property type="interactions" value="423"/>
</dbReference>
<gene>
    <name evidence="18" type="ORF">CAPTEDRAFT_18673</name>
</gene>
<dbReference type="EMBL" id="AMQN01005030">
    <property type="status" value="NOT_ANNOTATED_CDS"/>
    <property type="molecule type" value="Genomic_DNA"/>
</dbReference>
<comment type="catalytic activity">
    <reaction evidence="11">
        <text>a quinone + hydrogen sulfide + glutathione + H(+) = S-sulfanylglutathione + a quinol</text>
        <dbReference type="Rhea" id="RHEA:55156"/>
        <dbReference type="ChEBI" id="CHEBI:15378"/>
        <dbReference type="ChEBI" id="CHEBI:24646"/>
        <dbReference type="ChEBI" id="CHEBI:29919"/>
        <dbReference type="ChEBI" id="CHEBI:57925"/>
        <dbReference type="ChEBI" id="CHEBI:58905"/>
        <dbReference type="ChEBI" id="CHEBI:132124"/>
        <dbReference type="EC" id="1.8.5.8"/>
    </reaction>
    <physiologicalReaction direction="left-to-right" evidence="11">
        <dbReference type="Rhea" id="RHEA:55157"/>
    </physiologicalReaction>
</comment>
<dbReference type="GO" id="GO:0005739">
    <property type="term" value="C:mitochondrion"/>
    <property type="evidence" value="ECO:0007669"/>
    <property type="project" value="UniProtKB-SubCell"/>
</dbReference>
<proteinExistence type="inferred from homology"/>